<dbReference type="GO" id="GO:0032259">
    <property type="term" value="P:methylation"/>
    <property type="evidence" value="ECO:0007669"/>
    <property type="project" value="UniProtKB-KW"/>
</dbReference>
<proteinExistence type="predicted"/>
<gene>
    <name evidence="2" type="ORF">MSIMFB_04966</name>
</gene>
<dbReference type="EMBL" id="OCTY01000002">
    <property type="protein sequence ID" value="SOJ57488.1"/>
    <property type="molecule type" value="Genomic_DNA"/>
</dbReference>
<reference evidence="2 3" key="1">
    <citation type="submission" date="2017-10" db="EMBL/GenBank/DDBJ databases">
        <authorList>
            <consortium name="Urmite Genomes"/>
        </authorList>
    </citation>
    <scope>NUCLEOTIDE SEQUENCE [LARGE SCALE GENOMIC DNA]</scope>
    <source>
        <strain evidence="2 3">FB-527</strain>
    </source>
</reference>
<keyword evidence="3" id="KW-1185">Reference proteome</keyword>
<dbReference type="Proteomes" id="UP000554965">
    <property type="component" value="Unassembled WGS sequence"/>
</dbReference>
<feature type="transmembrane region" description="Helical" evidence="1">
    <location>
        <begin position="93"/>
        <end position="114"/>
    </location>
</feature>
<evidence type="ECO:0000313" key="2">
    <source>
        <dbReference type="EMBL" id="SOJ57488.1"/>
    </source>
</evidence>
<protein>
    <submittedName>
        <fullName evidence="2">S-adenosyl-L-methionine-dependent methyltransferase</fullName>
        <ecNumber evidence="2">2.1.1.-</ecNumber>
    </submittedName>
</protein>
<keyword evidence="1" id="KW-0472">Membrane</keyword>
<sequence>MRCASDGLTWFNGYLDRRWLLVYLPPNAQDQLFDIITTLNAAGSQVATEHFPDYPGPAECARQVSVRLSRLGLDVNLSESIDKFRFIDDKNRILIWCCSPSGFTVIVAVLRSLGHPTAIRFYGSFSSPTAICGSRDSPPLHSHIGVTEGGDHMPHELLFTENQDPIGMVAVFFNADGVE</sequence>
<dbReference type="EC" id="2.1.1.-" evidence="2"/>
<evidence type="ECO:0000256" key="1">
    <source>
        <dbReference type="SAM" id="Phobius"/>
    </source>
</evidence>
<name>A0A7Z7NC21_9MYCO</name>
<organism evidence="2 3">
    <name type="scientific">Mycobacterium simulans</name>
    <dbReference type="NCBI Taxonomy" id="627089"/>
    <lineage>
        <taxon>Bacteria</taxon>
        <taxon>Bacillati</taxon>
        <taxon>Actinomycetota</taxon>
        <taxon>Actinomycetes</taxon>
        <taxon>Mycobacteriales</taxon>
        <taxon>Mycobacteriaceae</taxon>
        <taxon>Mycobacterium</taxon>
    </lineage>
</organism>
<keyword evidence="1" id="KW-0812">Transmembrane</keyword>
<keyword evidence="2" id="KW-0489">Methyltransferase</keyword>
<keyword evidence="2" id="KW-0808">Transferase</keyword>
<accession>A0A7Z7NC21</accession>
<dbReference type="GO" id="GO:0008168">
    <property type="term" value="F:methyltransferase activity"/>
    <property type="evidence" value="ECO:0007669"/>
    <property type="project" value="UniProtKB-KW"/>
</dbReference>
<dbReference type="AlphaFoldDB" id="A0A7Z7NC21"/>
<evidence type="ECO:0000313" key="3">
    <source>
        <dbReference type="Proteomes" id="UP000554965"/>
    </source>
</evidence>
<comment type="caution">
    <text evidence="2">The sequence shown here is derived from an EMBL/GenBank/DDBJ whole genome shotgun (WGS) entry which is preliminary data.</text>
</comment>
<keyword evidence="1" id="KW-1133">Transmembrane helix</keyword>